<reference evidence="2" key="1">
    <citation type="submission" date="2015-12" db="EMBL/GenBank/DDBJ databases">
        <title>Complete genome sequences of two moderately thermophilic Paenibacillus species.</title>
        <authorList>
            <person name="Butler R.III."/>
            <person name="Wang J."/>
            <person name="Stark B.C."/>
            <person name="Pombert J.-F."/>
        </authorList>
    </citation>
    <scope>NUCLEOTIDE SEQUENCE [LARGE SCALE GENOMIC DNA]</scope>
    <source>
        <strain evidence="2">32O-Y</strain>
    </source>
</reference>
<dbReference type="KEGG" id="pnp:IJ22_26780"/>
<proteinExistence type="predicted"/>
<keyword evidence="2" id="KW-1185">Reference proteome</keyword>
<evidence type="ECO:0000313" key="1">
    <source>
        <dbReference type="EMBL" id="ALS23051.1"/>
    </source>
</evidence>
<gene>
    <name evidence="1" type="ORF">IJ22_26780</name>
</gene>
<accession>A0A0U2IMN7</accession>
<evidence type="ECO:0000313" key="2">
    <source>
        <dbReference type="Proteomes" id="UP000061660"/>
    </source>
</evidence>
<sequence>MKFALKPIKEQGGDEAEAKCKIFPDVIDCRSTYCYDSINKLV</sequence>
<name>A0A0U2IMN7_9BACL</name>
<protein>
    <submittedName>
        <fullName evidence="1">Uncharacterized protein</fullName>
    </submittedName>
</protein>
<reference evidence="1 2" key="2">
    <citation type="journal article" date="2016" name="Genome Announc.">
        <title>Complete Genome Sequences of Two Interactive Moderate Thermophiles, Paenibacillus napthalenovorans 32O-Y and Paenibacillus sp. 32O-W.</title>
        <authorList>
            <person name="Butler R.R.III."/>
            <person name="Wang J."/>
            <person name="Stark B.C."/>
            <person name="Pombert J.F."/>
        </authorList>
    </citation>
    <scope>NUCLEOTIDE SEQUENCE [LARGE SCALE GENOMIC DNA]</scope>
    <source>
        <strain evidence="1 2">32O-Y</strain>
    </source>
</reference>
<organism evidence="1 2">
    <name type="scientific">Paenibacillus naphthalenovorans</name>
    <dbReference type="NCBI Taxonomy" id="162209"/>
    <lineage>
        <taxon>Bacteria</taxon>
        <taxon>Bacillati</taxon>
        <taxon>Bacillota</taxon>
        <taxon>Bacilli</taxon>
        <taxon>Bacillales</taxon>
        <taxon>Paenibacillaceae</taxon>
        <taxon>Paenibacillus</taxon>
    </lineage>
</organism>
<dbReference type="PATRIC" id="fig|162209.4.peg.2851"/>
<dbReference type="EMBL" id="CP013652">
    <property type="protein sequence ID" value="ALS23051.1"/>
    <property type="molecule type" value="Genomic_DNA"/>
</dbReference>
<dbReference type="Proteomes" id="UP000061660">
    <property type="component" value="Chromosome"/>
</dbReference>
<dbReference type="AlphaFoldDB" id="A0A0U2IMN7"/>